<evidence type="ECO:0000313" key="2">
    <source>
        <dbReference type="EMBL" id="PFH51666.1"/>
    </source>
</evidence>
<dbReference type="OrthoDB" id="2758521at2759"/>
<dbReference type="STRING" id="703135.A0A2A9NV71"/>
<feature type="chain" id="PRO_5012225255" evidence="1">
    <location>
        <begin position="18"/>
        <end position="186"/>
    </location>
</feature>
<accession>A0A2A9NV71</accession>
<dbReference type="EMBL" id="KZ301985">
    <property type="protein sequence ID" value="PFH51666.1"/>
    <property type="molecule type" value="Genomic_DNA"/>
</dbReference>
<organism evidence="2 3">
    <name type="scientific">Amanita thiersii Skay4041</name>
    <dbReference type="NCBI Taxonomy" id="703135"/>
    <lineage>
        <taxon>Eukaryota</taxon>
        <taxon>Fungi</taxon>
        <taxon>Dikarya</taxon>
        <taxon>Basidiomycota</taxon>
        <taxon>Agaricomycotina</taxon>
        <taxon>Agaricomycetes</taxon>
        <taxon>Agaricomycetidae</taxon>
        <taxon>Agaricales</taxon>
        <taxon>Pluteineae</taxon>
        <taxon>Amanitaceae</taxon>
        <taxon>Amanita</taxon>
    </lineage>
</organism>
<evidence type="ECO:0000313" key="3">
    <source>
        <dbReference type="Proteomes" id="UP000242287"/>
    </source>
</evidence>
<gene>
    <name evidence="2" type="ORF">AMATHDRAFT_141958</name>
</gene>
<dbReference type="AlphaFoldDB" id="A0A2A9NV71"/>
<keyword evidence="3" id="KW-1185">Reference proteome</keyword>
<name>A0A2A9NV71_9AGAR</name>
<keyword evidence="1" id="KW-0732">Signal</keyword>
<feature type="signal peptide" evidence="1">
    <location>
        <begin position="1"/>
        <end position="17"/>
    </location>
</feature>
<evidence type="ECO:0000256" key="1">
    <source>
        <dbReference type="SAM" id="SignalP"/>
    </source>
</evidence>
<sequence>MAQIFLLLLLWSLSCHARLVNRTIDDSLGDPVTGFRPIFLPTKPGVWEDQTCKGCFIQPDRGRAFNGTWTAATYHPELKHISITLEFPGVAIYVFFILANGGLRNGTTANTECNFTLDGVYARAFTHQPDLTSTNLEYDATAFTVTGLSNNTHQLVISTNDVDHAVFVNFDYAIYTYVAIFNTGVL</sequence>
<proteinExistence type="predicted"/>
<reference evidence="2 3" key="1">
    <citation type="submission" date="2014-02" db="EMBL/GenBank/DDBJ databases">
        <title>Transposable element dynamics among asymbiotic and ectomycorrhizal Amanita fungi.</title>
        <authorList>
            <consortium name="DOE Joint Genome Institute"/>
            <person name="Hess J."/>
            <person name="Skrede I."/>
            <person name="Wolfe B."/>
            <person name="LaButti K."/>
            <person name="Ohm R.A."/>
            <person name="Grigoriev I.V."/>
            <person name="Pringle A."/>
        </authorList>
    </citation>
    <scope>NUCLEOTIDE SEQUENCE [LARGE SCALE GENOMIC DNA]</scope>
    <source>
        <strain evidence="2 3">SKay4041</strain>
    </source>
</reference>
<dbReference type="Proteomes" id="UP000242287">
    <property type="component" value="Unassembled WGS sequence"/>
</dbReference>
<protein>
    <submittedName>
        <fullName evidence="2">Uncharacterized protein</fullName>
    </submittedName>
</protein>